<organism evidence="1 2">
    <name type="scientific">Fictibacillus terranigra</name>
    <dbReference type="NCBI Taxonomy" id="3058424"/>
    <lineage>
        <taxon>Bacteria</taxon>
        <taxon>Bacillati</taxon>
        <taxon>Bacillota</taxon>
        <taxon>Bacilli</taxon>
        <taxon>Bacillales</taxon>
        <taxon>Fictibacillaceae</taxon>
        <taxon>Fictibacillus</taxon>
    </lineage>
</organism>
<dbReference type="PANTHER" id="PTHR37166:SF1">
    <property type="entry name" value="PROTEIN FLAG"/>
    <property type="match status" value="1"/>
</dbReference>
<proteinExistence type="predicted"/>
<gene>
    <name evidence="1" type="primary">flaG</name>
    <name evidence="1" type="ORF">QYF49_03160</name>
</gene>
<evidence type="ECO:0000313" key="2">
    <source>
        <dbReference type="Proteomes" id="UP001168694"/>
    </source>
</evidence>
<sequence length="112" mass="12868">MEVQGTLSTITNIFANNDRKAVNKENKQSESIVHSEKVAKKDLEKMISGVNDLLLPTHTSSKFVLHEKLNDYYVQVIDDNTKEIVREIPSKKFLDMYASMLDFVGLFIDKKF</sequence>
<keyword evidence="1" id="KW-0969">Cilium</keyword>
<name>A0ABT8E2B6_9BACL</name>
<dbReference type="PANTHER" id="PTHR37166">
    <property type="entry name" value="PROTEIN FLAG"/>
    <property type="match status" value="1"/>
</dbReference>
<keyword evidence="1" id="KW-0282">Flagellum</keyword>
<comment type="caution">
    <text evidence="1">The sequence shown here is derived from an EMBL/GenBank/DDBJ whole genome shotgun (WGS) entry which is preliminary data.</text>
</comment>
<dbReference type="InterPro" id="IPR035924">
    <property type="entry name" value="FlaG-like_sf"/>
</dbReference>
<dbReference type="InterPro" id="IPR005186">
    <property type="entry name" value="FlaG"/>
</dbReference>
<dbReference type="Gene3D" id="3.30.160.170">
    <property type="entry name" value="FlaG-like"/>
    <property type="match status" value="1"/>
</dbReference>
<dbReference type="NCBIfam" id="NF005834">
    <property type="entry name" value="PRK07738.1"/>
    <property type="match status" value="1"/>
</dbReference>
<keyword evidence="1" id="KW-0966">Cell projection</keyword>
<accession>A0ABT8E2B6</accession>
<reference evidence="1" key="1">
    <citation type="submission" date="2023-06" db="EMBL/GenBank/DDBJ databases">
        <title>Draft Genome Sequences of Representative Paenibacillus Polymyxa, Bacillus cereus, Fictibacillus sp., and Brevibacillus agri Strains Isolated from Amazonian Dark Earth.</title>
        <authorList>
            <person name="Pellegrinetti T.A."/>
            <person name="Cunha I.C.M."/>
            <person name="Chaves M.G."/>
            <person name="Freitas A.S."/>
            <person name="Silva A.V.R."/>
            <person name="Tsai S.M."/>
            <person name="Mendes L.W."/>
        </authorList>
    </citation>
    <scope>NUCLEOTIDE SEQUENCE</scope>
    <source>
        <strain evidence="1">CENA-BCM004</strain>
    </source>
</reference>
<dbReference type="RefSeq" id="WP_290398173.1">
    <property type="nucleotide sequence ID" value="NZ_JAUHLN010000001.1"/>
</dbReference>
<protein>
    <submittedName>
        <fullName evidence="1">Flagellar protein FlaG</fullName>
    </submittedName>
</protein>
<dbReference type="SUPFAM" id="SSF160214">
    <property type="entry name" value="FlaG-like"/>
    <property type="match status" value="1"/>
</dbReference>
<evidence type="ECO:0000313" key="1">
    <source>
        <dbReference type="EMBL" id="MDN4072030.1"/>
    </source>
</evidence>
<dbReference type="Proteomes" id="UP001168694">
    <property type="component" value="Unassembled WGS sequence"/>
</dbReference>
<dbReference type="Pfam" id="PF03646">
    <property type="entry name" value="FlaG"/>
    <property type="match status" value="1"/>
</dbReference>
<keyword evidence="2" id="KW-1185">Reference proteome</keyword>
<dbReference type="EMBL" id="JAUHLN010000001">
    <property type="protein sequence ID" value="MDN4072030.1"/>
    <property type="molecule type" value="Genomic_DNA"/>
</dbReference>